<dbReference type="FunFam" id="3.20.20.70:FF:000062">
    <property type="entry name" value="Cytochrome b2, mitochondrial, putative"/>
    <property type="match status" value="1"/>
</dbReference>
<proteinExistence type="inferred from homology"/>
<dbReference type="GO" id="GO:0010181">
    <property type="term" value="F:FMN binding"/>
    <property type="evidence" value="ECO:0007669"/>
    <property type="project" value="InterPro"/>
</dbReference>
<dbReference type="eggNOG" id="KOG0538">
    <property type="taxonomic scope" value="Eukaryota"/>
</dbReference>
<evidence type="ECO:0000256" key="14">
    <source>
        <dbReference type="ARBA" id="ARBA00061137"/>
    </source>
</evidence>
<evidence type="ECO:0000256" key="11">
    <source>
        <dbReference type="ARBA" id="ARBA00023128"/>
    </source>
</evidence>
<dbReference type="RefSeq" id="XP_003676438.1">
    <property type="nucleotide sequence ID" value="XM_003676390.1"/>
</dbReference>
<dbReference type="PIRSF" id="PIRSF000138">
    <property type="entry name" value="Al-hdrx_acd_dh"/>
    <property type="match status" value="1"/>
</dbReference>
<accession>G0VET6</accession>
<dbReference type="STRING" id="1064592.G0VET6"/>
<evidence type="ECO:0000256" key="9">
    <source>
        <dbReference type="ARBA" id="ARBA00023002"/>
    </source>
</evidence>
<evidence type="ECO:0000256" key="17">
    <source>
        <dbReference type="ARBA" id="ARBA00068515"/>
    </source>
</evidence>
<keyword evidence="10" id="KW-0408">Iron</keyword>
<dbReference type="KEGG" id="ncs:NCAS_0D04960"/>
<comment type="cofactor">
    <cofactor evidence="1">
        <name>FMN</name>
        <dbReference type="ChEBI" id="CHEBI:58210"/>
    </cofactor>
</comment>
<keyword evidence="5" id="KW-0349">Heme</keyword>
<dbReference type="Gene3D" id="3.20.20.70">
    <property type="entry name" value="Aldolase class I"/>
    <property type="match status" value="1"/>
</dbReference>
<keyword evidence="11" id="KW-0496">Mitochondrion</keyword>
<protein>
    <recommendedName>
        <fullName evidence="17">L-lactate dehydrogenase (cytochrome)</fullName>
        <ecNumber evidence="16">1.1.2.3</ecNumber>
    </recommendedName>
</protein>
<dbReference type="OMA" id="RKYVQHA"/>
<dbReference type="GO" id="GO:0006089">
    <property type="term" value="P:lactate metabolic process"/>
    <property type="evidence" value="ECO:0007669"/>
    <property type="project" value="TreeGrafter"/>
</dbReference>
<comment type="catalytic activity">
    <reaction evidence="13">
        <text>(S)-lactate + 2 Fe(III)-[cytochrome c] = 2 Fe(II)-[cytochrome c] + pyruvate + 2 H(+)</text>
        <dbReference type="Rhea" id="RHEA:19909"/>
        <dbReference type="Rhea" id="RHEA-COMP:10350"/>
        <dbReference type="Rhea" id="RHEA-COMP:14399"/>
        <dbReference type="ChEBI" id="CHEBI:15361"/>
        <dbReference type="ChEBI" id="CHEBI:15378"/>
        <dbReference type="ChEBI" id="CHEBI:16651"/>
        <dbReference type="ChEBI" id="CHEBI:29033"/>
        <dbReference type="ChEBI" id="CHEBI:29034"/>
        <dbReference type="EC" id="1.1.2.3"/>
    </reaction>
    <physiologicalReaction direction="left-to-right" evidence="13">
        <dbReference type="Rhea" id="RHEA:19910"/>
    </physiologicalReaction>
</comment>
<sequence>MSQEQSFEIPALDKVFNLYDFELIASETLPKQVYAYYSSSADDEVSYRENHNSFHNIFFKPKILVDVTDIDLTTEILGSKLQVPFYVSATALCGLGNPSGGELDIVKGCAAVNVPQMISTFSSFSLDEIAAARVDDNQVQWFQLYVNSDRKISEDLIKKAEQLGIKALFVTVDAPQAGNRERDARFKFCANKDNGPQIMEKTSVEKKTTNGTARTLSKLIDTSLTWKDIENFKKFTTLPIILKGVQRVDDAIKAAEIGCRGIVLTNHGGRQLDFSRPPIEVLAETMPELRARGLDKNFDVLIDGGIRRGTDILKALCLGAKGCGIASPYLFANSCYGKEGVEKVTDLLIKELLLSMRLLGVTKLADLNPDFLDLNGLYSRSVTVPRFTIDRGSNPFKN</sequence>
<dbReference type="PROSITE" id="PS51349">
    <property type="entry name" value="FMN_HYDROXY_ACID_DH_2"/>
    <property type="match status" value="1"/>
</dbReference>
<keyword evidence="7 19" id="KW-0288">FMN</keyword>
<dbReference type="OrthoDB" id="1925334at2759"/>
<feature type="binding site" evidence="19">
    <location>
        <position position="180"/>
    </location>
    <ligand>
        <name>glyoxylate</name>
        <dbReference type="ChEBI" id="CHEBI:36655"/>
    </ligand>
</feature>
<dbReference type="InParanoid" id="G0VET6"/>
<evidence type="ECO:0000256" key="3">
    <source>
        <dbReference type="ARBA" id="ARBA00004569"/>
    </source>
</evidence>
<name>G0VET6_NAUCA</name>
<feature type="active site" description="Proton acceptor" evidence="18">
    <location>
        <position position="267"/>
    </location>
</feature>
<dbReference type="GO" id="GO:0005758">
    <property type="term" value="C:mitochondrial intermembrane space"/>
    <property type="evidence" value="ECO:0007669"/>
    <property type="project" value="UniProtKB-SubCell"/>
</dbReference>
<reference evidence="21 22" key="1">
    <citation type="journal article" date="2011" name="Proc. Natl. Acad. Sci. U.S.A.">
        <title>Evolutionary erosion of yeast sex chromosomes by mating-type switching accidents.</title>
        <authorList>
            <person name="Gordon J.L."/>
            <person name="Armisen D."/>
            <person name="Proux-Wera E."/>
            <person name="Oheigeartaigh S.S."/>
            <person name="Byrne K.P."/>
            <person name="Wolfe K.H."/>
        </authorList>
    </citation>
    <scope>NUCLEOTIDE SEQUENCE [LARGE SCALE GENOMIC DNA]</scope>
    <source>
        <strain evidence="22">ATCC 76901 / BCRC 22586 / CBS 4309 / NBRC 1992 / NRRL Y-12630</strain>
    </source>
</reference>
<evidence type="ECO:0000256" key="18">
    <source>
        <dbReference type="PIRSR" id="PIRSR000138-1"/>
    </source>
</evidence>
<evidence type="ECO:0000313" key="21">
    <source>
        <dbReference type="EMBL" id="CCC70077.1"/>
    </source>
</evidence>
<feature type="binding site" evidence="19">
    <location>
        <begin position="303"/>
        <end position="307"/>
    </location>
    <ligand>
        <name>FMN</name>
        <dbReference type="ChEBI" id="CHEBI:58210"/>
    </ligand>
</feature>
<comment type="subcellular location">
    <subcellularLocation>
        <location evidence="3">Mitochondrion intermembrane space</location>
    </subcellularLocation>
</comment>
<dbReference type="InterPro" id="IPR037396">
    <property type="entry name" value="FMN_HAD"/>
</dbReference>
<feature type="binding site" evidence="19">
    <location>
        <begin position="89"/>
        <end position="91"/>
    </location>
    <ligand>
        <name>FMN</name>
        <dbReference type="ChEBI" id="CHEBI:58210"/>
    </ligand>
</feature>
<evidence type="ECO:0000259" key="20">
    <source>
        <dbReference type="PROSITE" id="PS51349"/>
    </source>
</evidence>
<feature type="binding site" evidence="19">
    <location>
        <position position="143"/>
    </location>
    <ligand>
        <name>FMN</name>
        <dbReference type="ChEBI" id="CHEBI:58210"/>
    </ligand>
</feature>
<evidence type="ECO:0000256" key="13">
    <source>
        <dbReference type="ARBA" id="ARBA00052399"/>
    </source>
</evidence>
<dbReference type="CDD" id="cd02922">
    <property type="entry name" value="FCB2_FMN"/>
    <property type="match status" value="1"/>
</dbReference>
<evidence type="ECO:0000313" key="22">
    <source>
        <dbReference type="Proteomes" id="UP000001640"/>
    </source>
</evidence>
<evidence type="ECO:0000256" key="7">
    <source>
        <dbReference type="ARBA" id="ARBA00022643"/>
    </source>
</evidence>
<keyword evidence="6 19" id="KW-0285">Flavoprotein</keyword>
<dbReference type="GO" id="GO:0046872">
    <property type="term" value="F:metal ion binding"/>
    <property type="evidence" value="ECO:0007669"/>
    <property type="project" value="UniProtKB-KW"/>
</dbReference>
<dbReference type="Pfam" id="PF01070">
    <property type="entry name" value="FMN_dh"/>
    <property type="match status" value="1"/>
</dbReference>
<evidence type="ECO:0000256" key="15">
    <source>
        <dbReference type="ARBA" id="ARBA00061589"/>
    </source>
</evidence>
<comment type="subunit">
    <text evidence="4">Homotetramer.</text>
</comment>
<comment type="similarity">
    <text evidence="12">Belongs to the FMN-dependent alpha-hydroxy acid dehydrogenase family.</text>
</comment>
<feature type="binding site" evidence="19">
    <location>
        <position position="270"/>
    </location>
    <ligand>
        <name>glyoxylate</name>
        <dbReference type="ChEBI" id="CHEBI:36655"/>
    </ligand>
</feature>
<comment type="cofactor">
    <cofactor evidence="2">
        <name>heme b</name>
        <dbReference type="ChEBI" id="CHEBI:60344"/>
    </cofactor>
</comment>
<evidence type="ECO:0000256" key="19">
    <source>
        <dbReference type="PIRSR" id="PIRSR000138-2"/>
    </source>
</evidence>
<keyword evidence="9" id="KW-0560">Oxidoreductase</keyword>
<evidence type="ECO:0000256" key="8">
    <source>
        <dbReference type="ARBA" id="ARBA00022723"/>
    </source>
</evidence>
<dbReference type="PANTHER" id="PTHR10578">
    <property type="entry name" value="S -2-HYDROXY-ACID OXIDASE-RELATED"/>
    <property type="match status" value="1"/>
</dbReference>
<dbReference type="HOGENOM" id="CLU_020639_1_0_1"/>
<dbReference type="AlphaFoldDB" id="G0VET6"/>
<comment type="similarity">
    <text evidence="14">In the C-terminal section; belongs to the FMN-dependent alpha-hydroxy acid dehydrogenase family.</text>
</comment>
<evidence type="ECO:0000256" key="5">
    <source>
        <dbReference type="ARBA" id="ARBA00022617"/>
    </source>
</evidence>
<comment type="similarity">
    <text evidence="15">In the N-terminal section; belongs to the cytochrome b5 family.</text>
</comment>
<reference key="2">
    <citation type="submission" date="2011-08" db="EMBL/GenBank/DDBJ databases">
        <title>Genome sequence of Naumovozyma castellii.</title>
        <authorList>
            <person name="Gordon J.L."/>
            <person name="Armisen D."/>
            <person name="Proux-Wera E."/>
            <person name="OhEigeartaigh S.S."/>
            <person name="Byrne K.P."/>
            <person name="Wolfe K.H."/>
        </authorList>
    </citation>
    <scope>NUCLEOTIDE SEQUENCE</scope>
    <source>
        <strain>Type strain:CBS 4309</strain>
    </source>
</reference>
<dbReference type="PANTHER" id="PTHR10578:SF148">
    <property type="entry name" value="L-LACTATE DEHYDROGENASE (CYTOCHROME)"/>
    <property type="match status" value="1"/>
</dbReference>
<dbReference type="EC" id="1.1.2.3" evidence="16"/>
<feature type="domain" description="FMN hydroxy acid dehydrogenase" evidence="20">
    <location>
        <begin position="10"/>
        <end position="377"/>
    </location>
</feature>
<dbReference type="SUPFAM" id="SSF51395">
    <property type="entry name" value="FMN-linked oxidoreductases"/>
    <property type="match status" value="1"/>
</dbReference>
<evidence type="ECO:0000256" key="10">
    <source>
        <dbReference type="ARBA" id="ARBA00023004"/>
    </source>
</evidence>
<evidence type="ECO:0000256" key="16">
    <source>
        <dbReference type="ARBA" id="ARBA00066458"/>
    </source>
</evidence>
<dbReference type="InterPro" id="IPR013785">
    <property type="entry name" value="Aldolase_TIM"/>
</dbReference>
<evidence type="ECO:0000256" key="6">
    <source>
        <dbReference type="ARBA" id="ARBA00022630"/>
    </source>
</evidence>
<dbReference type="InterPro" id="IPR012133">
    <property type="entry name" value="Alpha-hydoxy_acid_DH_FMN"/>
</dbReference>
<gene>
    <name evidence="21" type="primary">NCAS0D04960</name>
    <name evidence="21" type="ordered locus">NCAS_0D04960</name>
</gene>
<feature type="binding site" evidence="19">
    <location>
        <position position="171"/>
    </location>
    <ligand>
        <name>FMN</name>
        <dbReference type="ChEBI" id="CHEBI:58210"/>
    </ligand>
</feature>
<evidence type="ECO:0000256" key="2">
    <source>
        <dbReference type="ARBA" id="ARBA00001970"/>
    </source>
</evidence>
<feature type="binding site" evidence="19">
    <location>
        <position position="36"/>
    </location>
    <ligand>
        <name>glyoxylate</name>
        <dbReference type="ChEBI" id="CHEBI:36655"/>
    </ligand>
</feature>
<dbReference type="GeneID" id="96903683"/>
<feature type="binding site" evidence="19">
    <location>
        <position position="145"/>
    </location>
    <ligand>
        <name>glyoxylate</name>
        <dbReference type="ChEBI" id="CHEBI:36655"/>
    </ligand>
</feature>
<feature type="binding site" evidence="19">
    <location>
        <position position="243"/>
    </location>
    <ligand>
        <name>FMN</name>
        <dbReference type="ChEBI" id="CHEBI:58210"/>
    </ligand>
</feature>
<feature type="binding site" evidence="19">
    <location>
        <position position="267"/>
    </location>
    <ligand>
        <name>glyoxylate</name>
        <dbReference type="ChEBI" id="CHEBI:36655"/>
    </ligand>
</feature>
<dbReference type="InterPro" id="IPR037458">
    <property type="entry name" value="L-MDH/L-LDH_FMN-bd"/>
</dbReference>
<keyword evidence="22" id="KW-1185">Reference proteome</keyword>
<dbReference type="EMBL" id="HE576755">
    <property type="protein sequence ID" value="CCC70077.1"/>
    <property type="molecule type" value="Genomic_DNA"/>
</dbReference>
<evidence type="ECO:0000256" key="4">
    <source>
        <dbReference type="ARBA" id="ARBA00011881"/>
    </source>
</evidence>
<dbReference type="InterPro" id="IPR000262">
    <property type="entry name" value="FMN-dep_DH"/>
</dbReference>
<evidence type="ECO:0000256" key="1">
    <source>
        <dbReference type="ARBA" id="ARBA00001917"/>
    </source>
</evidence>
<evidence type="ECO:0000256" key="12">
    <source>
        <dbReference type="ARBA" id="ARBA00024042"/>
    </source>
</evidence>
<keyword evidence="8" id="KW-0479">Metal-binding</keyword>
<organism evidence="21 22">
    <name type="scientific">Naumovozyma castellii</name>
    <name type="common">Yeast</name>
    <name type="synonym">Saccharomyces castellii</name>
    <dbReference type="NCBI Taxonomy" id="27288"/>
    <lineage>
        <taxon>Eukaryota</taxon>
        <taxon>Fungi</taxon>
        <taxon>Dikarya</taxon>
        <taxon>Ascomycota</taxon>
        <taxon>Saccharomycotina</taxon>
        <taxon>Saccharomycetes</taxon>
        <taxon>Saccharomycetales</taxon>
        <taxon>Saccharomycetaceae</taxon>
        <taxon>Naumovozyma</taxon>
    </lineage>
</organism>
<feature type="binding site" evidence="19">
    <location>
        <position position="119"/>
    </location>
    <ligand>
        <name>FMN</name>
        <dbReference type="ChEBI" id="CHEBI:58210"/>
    </ligand>
</feature>
<dbReference type="GO" id="GO:0004460">
    <property type="term" value="F:L-lactate dehydrogenase (cytochrome) activity"/>
    <property type="evidence" value="ECO:0007669"/>
    <property type="project" value="UniProtKB-EC"/>
</dbReference>
<dbReference type="Proteomes" id="UP000001640">
    <property type="component" value="Chromosome 4"/>
</dbReference>